<evidence type="ECO:0000256" key="4">
    <source>
        <dbReference type="ARBA" id="ARBA00022807"/>
    </source>
</evidence>
<keyword evidence="9" id="KW-1185">Reference proteome</keyword>
<evidence type="ECO:0000256" key="1">
    <source>
        <dbReference type="ARBA" id="ARBA00005234"/>
    </source>
</evidence>
<evidence type="ECO:0000256" key="5">
    <source>
        <dbReference type="SAM" id="MobiDB-lite"/>
    </source>
</evidence>
<dbReference type="SUPFAM" id="SSF54001">
    <property type="entry name" value="Cysteine proteinases"/>
    <property type="match status" value="1"/>
</dbReference>
<feature type="transmembrane region" description="Helical" evidence="6">
    <location>
        <begin position="212"/>
        <end position="229"/>
    </location>
</feature>
<evidence type="ECO:0000256" key="2">
    <source>
        <dbReference type="ARBA" id="ARBA00022670"/>
    </source>
</evidence>
<dbReference type="PANTHER" id="PTHR12606:SF141">
    <property type="entry name" value="GH15225P-RELATED"/>
    <property type="match status" value="1"/>
</dbReference>
<keyword evidence="6" id="KW-1133">Transmembrane helix</keyword>
<evidence type="ECO:0000259" key="7">
    <source>
        <dbReference type="Pfam" id="PF02902"/>
    </source>
</evidence>
<evidence type="ECO:0000256" key="6">
    <source>
        <dbReference type="SAM" id="Phobius"/>
    </source>
</evidence>
<dbReference type="EMBL" id="CAJZBQ010000022">
    <property type="protein sequence ID" value="CAG9319313.1"/>
    <property type="molecule type" value="Genomic_DNA"/>
</dbReference>
<comment type="similarity">
    <text evidence="1">Belongs to the peptidase C48 family.</text>
</comment>
<name>A0AAU9J041_9CILI</name>
<dbReference type="Proteomes" id="UP001162131">
    <property type="component" value="Unassembled WGS sequence"/>
</dbReference>
<keyword evidence="6" id="KW-0472">Membrane</keyword>
<sequence>MASFLRHQTALSPSARGSIRSGASGRHHSKTLQSAPHGSSAFSRIFSAKNITSNILPNFMVSDQTKKGLTEEELQKFNLMNAMYSNPQESLSRTQVIFESRESLGRCATEGDLKADLLAPEPAQRQSLPINNRLKISTEKIEEIKKIEKVTRDIFNPTLKPSETILSIRKRELKREDLVKLKEGVDLPECIVDCYLSILKHTNSLRIRYTPGALRVLIASASFSSMVFLKGREIAQPKSNVFKYDFLLFPIFVGYWTLLIVDMKRMTVKYYDPVKEHKTVSIVMTRLTKFIQKAAPREDQRVNTNFQFIPTPVPNIHFTDSGVFVCTEAENIACGKNNKVTKESTDNYRKDMLAALVKASSI</sequence>
<accession>A0AAU9J041</accession>
<keyword evidence="2" id="KW-0645">Protease</keyword>
<feature type="transmembrane region" description="Helical" evidence="6">
    <location>
        <begin position="241"/>
        <end position="261"/>
    </location>
</feature>
<keyword evidence="6" id="KW-0812">Transmembrane</keyword>
<keyword evidence="4" id="KW-0788">Thiol protease</keyword>
<reference evidence="8" key="1">
    <citation type="submission" date="2021-09" db="EMBL/GenBank/DDBJ databases">
        <authorList>
            <consortium name="AG Swart"/>
            <person name="Singh M."/>
            <person name="Singh A."/>
            <person name="Seah K."/>
            <person name="Emmerich C."/>
        </authorList>
    </citation>
    <scope>NUCLEOTIDE SEQUENCE</scope>
    <source>
        <strain evidence="8">ATCC30299</strain>
    </source>
</reference>
<dbReference type="Gene3D" id="3.40.395.10">
    <property type="entry name" value="Adenoviral Proteinase, Chain A"/>
    <property type="match status" value="1"/>
</dbReference>
<dbReference type="AlphaFoldDB" id="A0AAU9J041"/>
<keyword evidence="3" id="KW-0378">Hydrolase</keyword>
<dbReference type="GO" id="GO:0016926">
    <property type="term" value="P:protein desumoylation"/>
    <property type="evidence" value="ECO:0007669"/>
    <property type="project" value="TreeGrafter"/>
</dbReference>
<evidence type="ECO:0000256" key="3">
    <source>
        <dbReference type="ARBA" id="ARBA00022801"/>
    </source>
</evidence>
<protein>
    <recommendedName>
        <fullName evidence="7">Ubiquitin-like protease family profile domain-containing protein</fullName>
    </recommendedName>
</protein>
<organism evidence="8 9">
    <name type="scientific">Blepharisma stoltei</name>
    <dbReference type="NCBI Taxonomy" id="1481888"/>
    <lineage>
        <taxon>Eukaryota</taxon>
        <taxon>Sar</taxon>
        <taxon>Alveolata</taxon>
        <taxon>Ciliophora</taxon>
        <taxon>Postciliodesmatophora</taxon>
        <taxon>Heterotrichea</taxon>
        <taxon>Heterotrichida</taxon>
        <taxon>Blepharismidae</taxon>
        <taxon>Blepharisma</taxon>
    </lineage>
</organism>
<feature type="region of interest" description="Disordered" evidence="5">
    <location>
        <begin position="1"/>
        <end position="37"/>
    </location>
</feature>
<dbReference type="InterPro" id="IPR003653">
    <property type="entry name" value="Peptidase_C48_C"/>
</dbReference>
<gene>
    <name evidence="8" type="ORF">BSTOLATCC_MIC23521</name>
</gene>
<dbReference type="GO" id="GO:0006508">
    <property type="term" value="P:proteolysis"/>
    <property type="evidence" value="ECO:0007669"/>
    <property type="project" value="UniProtKB-KW"/>
</dbReference>
<dbReference type="PANTHER" id="PTHR12606">
    <property type="entry name" value="SENTRIN/SUMO-SPECIFIC PROTEASE"/>
    <property type="match status" value="1"/>
</dbReference>
<dbReference type="GO" id="GO:0016929">
    <property type="term" value="F:deSUMOylase activity"/>
    <property type="evidence" value="ECO:0007669"/>
    <property type="project" value="TreeGrafter"/>
</dbReference>
<evidence type="ECO:0000313" key="9">
    <source>
        <dbReference type="Proteomes" id="UP001162131"/>
    </source>
</evidence>
<dbReference type="Pfam" id="PF02902">
    <property type="entry name" value="Peptidase_C48"/>
    <property type="match status" value="1"/>
</dbReference>
<proteinExistence type="inferred from homology"/>
<evidence type="ECO:0000313" key="8">
    <source>
        <dbReference type="EMBL" id="CAG9319313.1"/>
    </source>
</evidence>
<comment type="caution">
    <text evidence="8">The sequence shown here is derived from an EMBL/GenBank/DDBJ whole genome shotgun (WGS) entry which is preliminary data.</text>
</comment>
<dbReference type="InterPro" id="IPR038765">
    <property type="entry name" value="Papain-like_cys_pep_sf"/>
</dbReference>
<feature type="domain" description="Ubiquitin-like protease family profile" evidence="7">
    <location>
        <begin position="228"/>
        <end position="352"/>
    </location>
</feature>
<dbReference type="GO" id="GO:0005634">
    <property type="term" value="C:nucleus"/>
    <property type="evidence" value="ECO:0007669"/>
    <property type="project" value="TreeGrafter"/>
</dbReference>
<feature type="compositionally biased region" description="Low complexity" evidence="5">
    <location>
        <begin position="12"/>
        <end position="24"/>
    </location>
</feature>